<dbReference type="AlphaFoldDB" id="A0A2X3J2Y2"/>
<evidence type="ECO:0000313" key="2">
    <source>
        <dbReference type="EMBL" id="SQC93906.1"/>
    </source>
</evidence>
<name>A0A2X3J2Y2_9ENTR</name>
<dbReference type="GO" id="GO:0043565">
    <property type="term" value="F:sequence-specific DNA binding"/>
    <property type="evidence" value="ECO:0007669"/>
    <property type="project" value="UniProtKB-ARBA"/>
</dbReference>
<evidence type="ECO:0000259" key="1">
    <source>
        <dbReference type="Pfam" id="PF21775"/>
    </source>
</evidence>
<dbReference type="EMBL" id="UAVU01000012">
    <property type="protein sequence ID" value="SQC93906.1"/>
    <property type="molecule type" value="Genomic_DNA"/>
</dbReference>
<evidence type="ECO:0000313" key="3">
    <source>
        <dbReference type="Proteomes" id="UP000251197"/>
    </source>
</evidence>
<gene>
    <name evidence="2" type="primary">putA_6</name>
    <name evidence="2" type="ORF">NCTC12120_07021</name>
</gene>
<dbReference type="Gene3D" id="1.10.1220.10">
    <property type="entry name" value="Met repressor-like"/>
    <property type="match status" value="1"/>
</dbReference>
<dbReference type="Proteomes" id="UP000251197">
    <property type="component" value="Unassembled WGS sequence"/>
</dbReference>
<feature type="domain" description="PutA RHH" evidence="1">
    <location>
        <begin position="11"/>
        <end position="43"/>
    </location>
</feature>
<protein>
    <submittedName>
        <fullName evidence="2">Bifunctional protein putA</fullName>
    </submittedName>
</protein>
<dbReference type="CDD" id="cd22233">
    <property type="entry name" value="RHH_CopAso-like"/>
    <property type="match status" value="1"/>
</dbReference>
<dbReference type="InterPro" id="IPR010985">
    <property type="entry name" value="Ribbon_hlx_hlx"/>
</dbReference>
<accession>A0A2X3J2Y2</accession>
<dbReference type="Pfam" id="PF21775">
    <property type="entry name" value="PutA_1st"/>
    <property type="match status" value="1"/>
</dbReference>
<dbReference type="GO" id="GO:0006355">
    <property type="term" value="P:regulation of DNA-templated transcription"/>
    <property type="evidence" value="ECO:0007669"/>
    <property type="project" value="InterPro"/>
</dbReference>
<dbReference type="SUPFAM" id="SSF47598">
    <property type="entry name" value="Ribbon-helix-helix"/>
    <property type="match status" value="1"/>
</dbReference>
<dbReference type="InterPro" id="IPR013321">
    <property type="entry name" value="Arc_rbn_hlx_hlx"/>
</dbReference>
<reference evidence="2 3" key="1">
    <citation type="submission" date="2018-06" db="EMBL/GenBank/DDBJ databases">
        <authorList>
            <consortium name="Pathogen Informatics"/>
            <person name="Doyle S."/>
        </authorList>
    </citation>
    <scope>NUCLEOTIDE SEQUENCE [LARGE SCALE GENOMIC DNA]</scope>
    <source>
        <strain evidence="2 3">NCTC12120</strain>
    </source>
</reference>
<proteinExistence type="predicted"/>
<dbReference type="InterPro" id="IPR048798">
    <property type="entry name" value="PutA_RHH"/>
</dbReference>
<sequence length="62" mass="6926">MGTTTMGVKLDEATRDRIKEAASRIDRTPHWLIKQAIFNYLERLESSDDLPELPALLAGAAK</sequence>
<organism evidence="2 3">
    <name type="scientific">Cedecea neteri</name>
    <dbReference type="NCBI Taxonomy" id="158822"/>
    <lineage>
        <taxon>Bacteria</taxon>
        <taxon>Pseudomonadati</taxon>
        <taxon>Pseudomonadota</taxon>
        <taxon>Gammaproteobacteria</taxon>
        <taxon>Enterobacterales</taxon>
        <taxon>Enterobacteriaceae</taxon>
        <taxon>Cedecea</taxon>
    </lineage>
</organism>